<feature type="compositionally biased region" description="Low complexity" evidence="1">
    <location>
        <begin position="1"/>
        <end position="18"/>
    </location>
</feature>
<feature type="compositionally biased region" description="Low complexity" evidence="1">
    <location>
        <begin position="36"/>
        <end position="50"/>
    </location>
</feature>
<dbReference type="PANTHER" id="PTHR46872">
    <property type="entry name" value="DNA BINDING PROTEIN"/>
    <property type="match status" value="1"/>
</dbReference>
<feature type="region of interest" description="Disordered" evidence="1">
    <location>
        <begin position="1"/>
        <end position="50"/>
    </location>
</feature>
<protein>
    <submittedName>
        <fullName evidence="2">Uncharacterized protein</fullName>
    </submittedName>
</protein>
<dbReference type="PANTHER" id="PTHR46872:SF10">
    <property type="entry name" value="MYB-LIKE DOMAIN-CONTAINING PROTEIN"/>
    <property type="match status" value="1"/>
</dbReference>
<organism evidence="2 3">
    <name type="scientific">Panicum miliaceum</name>
    <name type="common">Proso millet</name>
    <name type="synonym">Broomcorn millet</name>
    <dbReference type="NCBI Taxonomy" id="4540"/>
    <lineage>
        <taxon>Eukaryota</taxon>
        <taxon>Viridiplantae</taxon>
        <taxon>Streptophyta</taxon>
        <taxon>Embryophyta</taxon>
        <taxon>Tracheophyta</taxon>
        <taxon>Spermatophyta</taxon>
        <taxon>Magnoliopsida</taxon>
        <taxon>Liliopsida</taxon>
        <taxon>Poales</taxon>
        <taxon>Poaceae</taxon>
        <taxon>PACMAD clade</taxon>
        <taxon>Panicoideae</taxon>
        <taxon>Panicodae</taxon>
        <taxon>Paniceae</taxon>
        <taxon>Panicinae</taxon>
        <taxon>Panicum</taxon>
        <taxon>Panicum sect. Panicum</taxon>
    </lineage>
</organism>
<comment type="caution">
    <text evidence="2">The sequence shown here is derived from an EMBL/GenBank/DDBJ whole genome shotgun (WGS) entry which is preliminary data.</text>
</comment>
<feature type="compositionally biased region" description="Basic and acidic residues" evidence="1">
    <location>
        <begin position="419"/>
        <end position="431"/>
    </location>
</feature>
<reference evidence="3" key="1">
    <citation type="journal article" date="2019" name="Nat. Commun.">
        <title>The genome of broomcorn millet.</title>
        <authorList>
            <person name="Zou C."/>
            <person name="Miki D."/>
            <person name="Li D."/>
            <person name="Tang Q."/>
            <person name="Xiao L."/>
            <person name="Rajput S."/>
            <person name="Deng P."/>
            <person name="Jia W."/>
            <person name="Huang R."/>
            <person name="Zhang M."/>
            <person name="Sun Y."/>
            <person name="Hu J."/>
            <person name="Fu X."/>
            <person name="Schnable P.S."/>
            <person name="Li F."/>
            <person name="Zhang H."/>
            <person name="Feng B."/>
            <person name="Zhu X."/>
            <person name="Liu R."/>
            <person name="Schnable J.C."/>
            <person name="Zhu J.-K."/>
            <person name="Zhang H."/>
        </authorList>
    </citation>
    <scope>NUCLEOTIDE SEQUENCE [LARGE SCALE GENOMIC DNA]</scope>
</reference>
<dbReference type="STRING" id="4540.A0A3L6S991"/>
<gene>
    <name evidence="2" type="ORF">C2845_PM02G42760</name>
</gene>
<evidence type="ECO:0000313" key="3">
    <source>
        <dbReference type="Proteomes" id="UP000275267"/>
    </source>
</evidence>
<dbReference type="AlphaFoldDB" id="A0A3L6S991"/>
<sequence length="438" mass="46692">MVGSDVPAGSPGAVPGSPEHSRKRKSVSAAAEEDAASASASTRRATRSSASALVDVDGTMAWARRAATGALWAVRGRNCGIVDDDGRLAVILALRHSRTEEVDPDEPGTPYSKCEICGCLDGNWFVCNSASFTSHKQKRLHKGTRSSGRIAGDLNHLSSFLVSTRKRIGMDPIMHQAAVPEWVNVPSEEDKAEYRDDNETLQKMGTVVRLPPIVEPRKTRKAVDDKCKCSHPGSEACAGVHVKEAWKRVKYQLGDHAFRNCGFDAMGERVLKLWTPEDKKKLADIEKSVPQNNHEDFMRIALKQFKSERTMDLANLPDRSDGGRRGGAAWNARRPGGAAAAAAAAAAARGAAERRAQLRRPEVETGSPTCSAVAWHGGVQPPGRTAAPSTAGGRPVGNSRGAGATEGPTLSGGALAQTFKREPRPADRRSGDPTACIA</sequence>
<feature type="region of interest" description="Disordered" evidence="1">
    <location>
        <begin position="352"/>
        <end position="438"/>
    </location>
</feature>
<accession>A0A3L6S991</accession>
<dbReference type="EMBL" id="PQIB02000005">
    <property type="protein sequence ID" value="RLN17575.1"/>
    <property type="molecule type" value="Genomic_DNA"/>
</dbReference>
<dbReference type="OrthoDB" id="1938526at2759"/>
<name>A0A3L6S991_PANMI</name>
<evidence type="ECO:0000256" key="1">
    <source>
        <dbReference type="SAM" id="MobiDB-lite"/>
    </source>
</evidence>
<evidence type="ECO:0000313" key="2">
    <source>
        <dbReference type="EMBL" id="RLN17575.1"/>
    </source>
</evidence>
<proteinExistence type="predicted"/>
<feature type="compositionally biased region" description="Basic and acidic residues" evidence="1">
    <location>
        <begin position="352"/>
        <end position="363"/>
    </location>
</feature>
<keyword evidence="3" id="KW-1185">Reference proteome</keyword>
<dbReference type="Proteomes" id="UP000275267">
    <property type="component" value="Unassembled WGS sequence"/>
</dbReference>